<evidence type="ECO:0000313" key="1">
    <source>
        <dbReference type="EMBL" id="AXG66980.1"/>
    </source>
</evidence>
<sequence length="263" mass="29661">MNSKLALIAAICIEAFTTNETDNIATITIRALLHSANITITPTTITFESEDFSDDCVITAELSCADENIRIHSKVSDEFADDFESDDERTVVFAEATHALQFVCSQLAGLTLDPEFSIVPLEDSRISGMRTSGDSLSEDSEEDAYENMFDQIGGSDFLQTKRTSFLDKHFGSAAFIKMCSELEVPPFENKQAALAYFELKENDPELQESVVDTFEMYMELDTSSYAWDDYYDLMESIIEEIDKKLKAKSDRKCLLRRIGEWLS</sequence>
<evidence type="ECO:0000313" key="2">
    <source>
        <dbReference type="Proteomes" id="UP000263326"/>
    </source>
</evidence>
<name>A0A384ZXJ4_9CAUD</name>
<organism evidence="1 2">
    <name type="scientific">Dickeya phage vB_DsoM_JA29</name>
    <dbReference type="NCBI Taxonomy" id="2283031"/>
    <lineage>
        <taxon>Viruses</taxon>
        <taxon>Duplodnaviria</taxon>
        <taxon>Heunggongvirae</taxon>
        <taxon>Uroviricota</taxon>
        <taxon>Caudoviricetes</taxon>
        <taxon>Salmondvirus</taxon>
        <taxon>Salmondvirus JA29</taxon>
    </lineage>
</organism>
<keyword evidence="2" id="KW-1185">Reference proteome</keyword>
<gene>
    <name evidence="1" type="ORF">JA29_254</name>
</gene>
<protein>
    <submittedName>
        <fullName evidence="1">Uncharacterized protein</fullName>
    </submittedName>
</protein>
<proteinExistence type="predicted"/>
<reference evidence="1 2" key="1">
    <citation type="journal article" date="2018" name="Front. Microbiol.">
        <title>Jumbo Bacteriophages Are Represented Within an Increasing Diversity of Environmental Viruses Infecting the Emerging Phytopathogen, Dickeya solani.</title>
        <authorList>
            <person name="Day A.W."/>
            <person name="Ahn J."/>
            <person name="Salmond G.P.C."/>
        </authorList>
    </citation>
    <scope>NUCLEOTIDE SEQUENCE [LARGE SCALE GENOMIC DNA]</scope>
</reference>
<accession>A0A384ZXJ4</accession>
<dbReference type="EMBL" id="MH460461">
    <property type="protein sequence ID" value="AXG66980.1"/>
    <property type="molecule type" value="Genomic_DNA"/>
</dbReference>
<dbReference type="Proteomes" id="UP000263326">
    <property type="component" value="Segment"/>
</dbReference>